<name>A0A0U1QMN2_9BACL</name>
<dbReference type="AlphaFoldDB" id="A0A0U1QMN2"/>
<keyword evidence="5" id="KW-1185">Reference proteome</keyword>
<comment type="caution">
    <text evidence="4">The sequence shown here is derived from an EMBL/GenBank/DDBJ whole genome shotgun (WGS) entry which is preliminary data.</text>
</comment>
<dbReference type="EMBL" id="AFVQ02000134">
    <property type="protein sequence ID" value="KLI02051.1"/>
    <property type="molecule type" value="Genomic_DNA"/>
</dbReference>
<feature type="compositionally biased region" description="Basic and acidic residues" evidence="1">
    <location>
        <begin position="38"/>
        <end position="48"/>
    </location>
</feature>
<dbReference type="InterPro" id="IPR011438">
    <property type="entry name" value="DUF1541"/>
</dbReference>
<feature type="domain" description="DUF1541" evidence="3">
    <location>
        <begin position="67"/>
        <end position="118"/>
    </location>
</feature>
<dbReference type="Pfam" id="PF07563">
    <property type="entry name" value="DUF1541"/>
    <property type="match status" value="2"/>
</dbReference>
<proteinExistence type="predicted"/>
<evidence type="ECO:0000256" key="1">
    <source>
        <dbReference type="SAM" id="MobiDB-lite"/>
    </source>
</evidence>
<feature type="region of interest" description="Disordered" evidence="1">
    <location>
        <begin position="25"/>
        <end position="48"/>
    </location>
</feature>
<dbReference type="PROSITE" id="PS51257">
    <property type="entry name" value="PROKAR_LIPOPROTEIN"/>
    <property type="match status" value="1"/>
</dbReference>
<evidence type="ECO:0000313" key="5">
    <source>
        <dbReference type="Proteomes" id="UP000035553"/>
    </source>
</evidence>
<evidence type="ECO:0000256" key="2">
    <source>
        <dbReference type="SAM" id="SignalP"/>
    </source>
</evidence>
<keyword evidence="2" id="KW-0732">Signal</keyword>
<dbReference type="STRING" id="1069536.SINU_10085"/>
<organism evidence="4 5">
    <name type="scientific">Sporolactobacillus inulinus CASD</name>
    <dbReference type="NCBI Taxonomy" id="1069536"/>
    <lineage>
        <taxon>Bacteria</taxon>
        <taxon>Bacillati</taxon>
        <taxon>Bacillota</taxon>
        <taxon>Bacilli</taxon>
        <taxon>Bacillales</taxon>
        <taxon>Sporolactobacillaceae</taxon>
        <taxon>Sporolactobacillus</taxon>
    </lineage>
</organism>
<feature type="chain" id="PRO_5006713772" description="DUF1541 domain-containing protein" evidence="2">
    <location>
        <begin position="28"/>
        <end position="188"/>
    </location>
</feature>
<evidence type="ECO:0000313" key="4">
    <source>
        <dbReference type="EMBL" id="KLI02051.1"/>
    </source>
</evidence>
<dbReference type="OrthoDB" id="1701949at2"/>
<feature type="signal peptide" evidence="2">
    <location>
        <begin position="1"/>
        <end position="27"/>
    </location>
</feature>
<protein>
    <recommendedName>
        <fullName evidence="3">DUF1541 domain-containing protein</fullName>
    </recommendedName>
</protein>
<reference evidence="4 5" key="1">
    <citation type="journal article" date="2011" name="J. Bacteriol.">
        <title>Draft genome sequence of Sporolactobacillus inulinus strain CASD, an efficient D-lactic acid-producing bacterium with high-concentration lactate tolerance capability.</title>
        <authorList>
            <person name="Yu B."/>
            <person name="Su F."/>
            <person name="Wang L."/>
            <person name="Xu K."/>
            <person name="Zhao B."/>
            <person name="Xu P."/>
        </authorList>
    </citation>
    <scope>NUCLEOTIDE SEQUENCE [LARGE SCALE GENOMIC DNA]</scope>
    <source>
        <strain evidence="4 5">CASD</strain>
    </source>
</reference>
<dbReference type="Proteomes" id="UP000035553">
    <property type="component" value="Unassembled WGS sequence"/>
</dbReference>
<sequence length="188" mass="20780">MAIKKFCVSFFLLVLVVALTGCSTNQGTNDSSSSMSHDMNRDHDQHAMSDRDVPQGLVATMNPEFKKGSKVTLKTDHMSGMMNAKGTVAGVYTTNVYTVTYHPTNGGKVVRNHKWVIQQELQTHNKGLLKTGTKVKLNASHMPGMMGAEATIDSAKQTNIYMVNYTDTKTGKVIKNHKWVTEDELISR</sequence>
<feature type="domain" description="DUF1541" evidence="3">
    <location>
        <begin position="132"/>
        <end position="182"/>
    </location>
</feature>
<dbReference type="Gene3D" id="2.30.30.1210">
    <property type="entry name" value="Domain of unknown function DUF1541"/>
    <property type="match status" value="1"/>
</dbReference>
<gene>
    <name evidence="4" type="ORF">SINU_10085</name>
</gene>
<dbReference type="RefSeq" id="WP_010027048.1">
    <property type="nucleotide sequence ID" value="NZ_AFVQ02000134.1"/>
</dbReference>
<evidence type="ECO:0000259" key="3">
    <source>
        <dbReference type="Pfam" id="PF07563"/>
    </source>
</evidence>
<accession>A0A0U1QMN2</accession>